<proteinExistence type="predicted"/>
<accession>A0ABW3ZK88</accession>
<evidence type="ECO:0000313" key="2">
    <source>
        <dbReference type="EMBL" id="MFD1343455.1"/>
    </source>
</evidence>
<evidence type="ECO:0000256" key="1">
    <source>
        <dbReference type="SAM" id="SignalP"/>
    </source>
</evidence>
<dbReference type="InterPro" id="IPR052022">
    <property type="entry name" value="26kDa_periplasmic_antigen"/>
</dbReference>
<keyword evidence="1" id="KW-0732">Signal</keyword>
<dbReference type="Gene3D" id="3.30.110.170">
    <property type="entry name" value="Protein of unknown function (DUF541), domain 1"/>
    <property type="match status" value="1"/>
</dbReference>
<keyword evidence="3" id="KW-1185">Reference proteome</keyword>
<feature type="signal peptide" evidence="1">
    <location>
        <begin position="1"/>
        <end position="20"/>
    </location>
</feature>
<name>A0ABW3ZK88_9RHOB</name>
<dbReference type="InterPro" id="IPR007497">
    <property type="entry name" value="SIMPL/DUF541"/>
</dbReference>
<dbReference type="Proteomes" id="UP001597135">
    <property type="component" value="Unassembled WGS sequence"/>
</dbReference>
<evidence type="ECO:0000313" key="3">
    <source>
        <dbReference type="Proteomes" id="UP001597135"/>
    </source>
</evidence>
<sequence length="233" mass="23782">MPLRHAFPVALLALTPVAAAAQETDATLSLTGTGTVSAPPDVAQITMGVTTQDETASGAMNAASEAAAAILTRLEAFGVSPQDMQTSGLDLGPIWVDRTTMPAGGSGEIAGYRASNRVTARIRDLDNLSEVLGGVLDGGANTLQGLSFDVANPDPLLDEARRMAVADATARAETIAKAAGVSLGRIRSISENGGGGRPVAMAEMRMMADAVPVAAGETGYSVSVSITWEIEQE</sequence>
<dbReference type="PANTHER" id="PTHR34387:SF1">
    <property type="entry name" value="PERIPLASMIC IMMUNOGENIC PROTEIN"/>
    <property type="match status" value="1"/>
</dbReference>
<dbReference type="EMBL" id="JBHTMU010000025">
    <property type="protein sequence ID" value="MFD1343455.1"/>
    <property type="molecule type" value="Genomic_DNA"/>
</dbReference>
<reference evidence="3" key="1">
    <citation type="journal article" date="2019" name="Int. J. Syst. Evol. Microbiol.">
        <title>The Global Catalogue of Microorganisms (GCM) 10K type strain sequencing project: providing services to taxonomists for standard genome sequencing and annotation.</title>
        <authorList>
            <consortium name="The Broad Institute Genomics Platform"/>
            <consortium name="The Broad Institute Genome Sequencing Center for Infectious Disease"/>
            <person name="Wu L."/>
            <person name="Ma J."/>
        </authorList>
    </citation>
    <scope>NUCLEOTIDE SEQUENCE [LARGE SCALE GENOMIC DNA]</scope>
    <source>
        <strain evidence="3">CCUG 62953</strain>
    </source>
</reference>
<dbReference type="Gene3D" id="3.30.70.2970">
    <property type="entry name" value="Protein of unknown function (DUF541), domain 2"/>
    <property type="match status" value="1"/>
</dbReference>
<gene>
    <name evidence="2" type="ORF">ACFQ4E_13585</name>
</gene>
<dbReference type="PANTHER" id="PTHR34387">
    <property type="entry name" value="SLR1258 PROTEIN"/>
    <property type="match status" value="1"/>
</dbReference>
<protein>
    <submittedName>
        <fullName evidence="2">SIMPL domain-containing protein</fullName>
    </submittedName>
</protein>
<dbReference type="RefSeq" id="WP_386804431.1">
    <property type="nucleotide sequence ID" value="NZ_JBHTMU010000025.1"/>
</dbReference>
<comment type="caution">
    <text evidence="2">The sequence shown here is derived from an EMBL/GenBank/DDBJ whole genome shotgun (WGS) entry which is preliminary data.</text>
</comment>
<organism evidence="2 3">
    <name type="scientific">Litorisediminicola beolgyonensis</name>
    <dbReference type="NCBI Taxonomy" id="1173614"/>
    <lineage>
        <taxon>Bacteria</taxon>
        <taxon>Pseudomonadati</taxon>
        <taxon>Pseudomonadota</taxon>
        <taxon>Alphaproteobacteria</taxon>
        <taxon>Rhodobacterales</taxon>
        <taxon>Paracoccaceae</taxon>
        <taxon>Litorisediminicola</taxon>
    </lineage>
</organism>
<feature type="chain" id="PRO_5047462543" evidence="1">
    <location>
        <begin position="21"/>
        <end position="233"/>
    </location>
</feature>
<dbReference type="Pfam" id="PF04402">
    <property type="entry name" value="SIMPL"/>
    <property type="match status" value="1"/>
</dbReference>